<dbReference type="EMBL" id="LAZR01068312">
    <property type="protein sequence ID" value="KKK49878.1"/>
    <property type="molecule type" value="Genomic_DNA"/>
</dbReference>
<accession>A0A0F8VZU9</accession>
<dbReference type="AlphaFoldDB" id="A0A0F8VZU9"/>
<evidence type="ECO:0000256" key="1">
    <source>
        <dbReference type="ARBA" id="ARBA00022737"/>
    </source>
</evidence>
<dbReference type="Pfam" id="PF01380">
    <property type="entry name" value="SIS"/>
    <property type="match status" value="1"/>
</dbReference>
<feature type="non-terminal residue" evidence="4">
    <location>
        <position position="192"/>
    </location>
</feature>
<dbReference type="FunFam" id="3.40.50.10490:FF:000011">
    <property type="entry name" value="Arabinose 5-phosphate isomerase"/>
    <property type="match status" value="1"/>
</dbReference>
<evidence type="ECO:0000256" key="2">
    <source>
        <dbReference type="SAM" id="MobiDB-lite"/>
    </source>
</evidence>
<dbReference type="PROSITE" id="PS51464">
    <property type="entry name" value="SIS"/>
    <property type="match status" value="1"/>
</dbReference>
<reference evidence="4" key="1">
    <citation type="journal article" date="2015" name="Nature">
        <title>Complex archaea that bridge the gap between prokaryotes and eukaryotes.</title>
        <authorList>
            <person name="Spang A."/>
            <person name="Saw J.H."/>
            <person name="Jorgensen S.L."/>
            <person name="Zaremba-Niedzwiedzka K."/>
            <person name="Martijn J."/>
            <person name="Lind A.E."/>
            <person name="van Eijk R."/>
            <person name="Schleper C."/>
            <person name="Guy L."/>
            <person name="Ettema T.J."/>
        </authorList>
    </citation>
    <scope>NUCLEOTIDE SEQUENCE</scope>
</reference>
<dbReference type="SUPFAM" id="SSF53697">
    <property type="entry name" value="SIS domain"/>
    <property type="match status" value="1"/>
</dbReference>
<protein>
    <recommendedName>
        <fullName evidence="3">SIS domain-containing protein</fullName>
    </recommendedName>
</protein>
<feature type="region of interest" description="Disordered" evidence="2">
    <location>
        <begin position="1"/>
        <end position="28"/>
    </location>
</feature>
<sequence length="192" mass="19958">MSDKGQNKPDKPDMPDMPDMKDKKDELDLEEEARRVLGVEARALDRVASRIDGSFTLAVERISCCDGRVIVTGMGKSGIVGKKIAATLSSTGTPAFYMHPGEASHGDLGMVTSSDVVLALSNSGETEEVVALIPFIKRFGVGLIAMTGRAGSTLGRAADVVLDVGVDEEACPMGMVPTASTTAALAMGDALA</sequence>
<gene>
    <name evidence="4" type="ORF">LCGC14_3130610</name>
</gene>
<dbReference type="InterPro" id="IPR046348">
    <property type="entry name" value="SIS_dom_sf"/>
</dbReference>
<evidence type="ECO:0000259" key="3">
    <source>
        <dbReference type="PROSITE" id="PS51464"/>
    </source>
</evidence>
<feature type="domain" description="SIS" evidence="3">
    <location>
        <begin position="58"/>
        <end position="192"/>
    </location>
</feature>
<organism evidence="4">
    <name type="scientific">marine sediment metagenome</name>
    <dbReference type="NCBI Taxonomy" id="412755"/>
    <lineage>
        <taxon>unclassified sequences</taxon>
        <taxon>metagenomes</taxon>
        <taxon>ecological metagenomes</taxon>
    </lineage>
</organism>
<dbReference type="GO" id="GO:1901135">
    <property type="term" value="P:carbohydrate derivative metabolic process"/>
    <property type="evidence" value="ECO:0007669"/>
    <property type="project" value="InterPro"/>
</dbReference>
<dbReference type="InterPro" id="IPR035474">
    <property type="entry name" value="SIS_Kpsf"/>
</dbReference>
<evidence type="ECO:0000313" key="4">
    <source>
        <dbReference type="EMBL" id="KKK49878.1"/>
    </source>
</evidence>
<dbReference type="PANTHER" id="PTHR42745">
    <property type="match status" value="1"/>
</dbReference>
<name>A0A0F8VZU9_9ZZZZ</name>
<dbReference type="GO" id="GO:0097367">
    <property type="term" value="F:carbohydrate derivative binding"/>
    <property type="evidence" value="ECO:0007669"/>
    <property type="project" value="InterPro"/>
</dbReference>
<dbReference type="CDD" id="cd05014">
    <property type="entry name" value="SIS_Kpsf"/>
    <property type="match status" value="1"/>
</dbReference>
<dbReference type="Gene3D" id="3.40.50.10490">
    <property type="entry name" value="Glucose-6-phosphate isomerase like protein, domain 1"/>
    <property type="match status" value="1"/>
</dbReference>
<comment type="caution">
    <text evidence="4">The sequence shown here is derived from an EMBL/GenBank/DDBJ whole genome shotgun (WGS) entry which is preliminary data.</text>
</comment>
<proteinExistence type="predicted"/>
<dbReference type="InterPro" id="IPR001347">
    <property type="entry name" value="SIS_dom"/>
</dbReference>
<dbReference type="PANTHER" id="PTHR42745:SF1">
    <property type="entry name" value="ARABINOSE 5-PHOSPHATE ISOMERASE KDSD"/>
    <property type="match status" value="1"/>
</dbReference>
<dbReference type="GO" id="GO:0003824">
    <property type="term" value="F:catalytic activity"/>
    <property type="evidence" value="ECO:0007669"/>
    <property type="project" value="UniProtKB-ARBA"/>
</dbReference>
<dbReference type="InterPro" id="IPR050986">
    <property type="entry name" value="GutQ/KpsF_isomerases"/>
</dbReference>
<keyword evidence="1" id="KW-0677">Repeat</keyword>